<dbReference type="Gene3D" id="3.40.50.1820">
    <property type="entry name" value="alpha/beta hydrolase"/>
    <property type="match status" value="1"/>
</dbReference>
<dbReference type="Proteomes" id="UP000273786">
    <property type="component" value="Unassembled WGS sequence"/>
</dbReference>
<evidence type="ECO:0000259" key="2">
    <source>
        <dbReference type="Pfam" id="PF20434"/>
    </source>
</evidence>
<dbReference type="PANTHER" id="PTHR48081">
    <property type="entry name" value="AB HYDROLASE SUPERFAMILY PROTEIN C4A8.06C"/>
    <property type="match status" value="1"/>
</dbReference>
<proteinExistence type="predicted"/>
<evidence type="ECO:0000313" key="4">
    <source>
        <dbReference type="Proteomes" id="UP000273786"/>
    </source>
</evidence>
<dbReference type="InterPro" id="IPR049492">
    <property type="entry name" value="BD-FAE-like_dom"/>
</dbReference>
<feature type="domain" description="BD-FAE-like" evidence="2">
    <location>
        <begin position="63"/>
        <end position="156"/>
    </location>
</feature>
<dbReference type="RefSeq" id="WP_125006014.1">
    <property type="nucleotide sequence ID" value="NZ_RQXT01000062.1"/>
</dbReference>
<comment type="caution">
    <text evidence="3">The sequence shown here is derived from an EMBL/GenBank/DDBJ whole genome shotgun (WGS) entry which is preliminary data.</text>
</comment>
<keyword evidence="1 3" id="KW-0378">Hydrolase</keyword>
<dbReference type="InterPro" id="IPR050300">
    <property type="entry name" value="GDXG_lipolytic_enzyme"/>
</dbReference>
<dbReference type="InterPro" id="IPR029058">
    <property type="entry name" value="AB_hydrolase_fold"/>
</dbReference>
<organism evidence="3 4">
    <name type="scientific">Mesorhizobium tamadayense</name>
    <dbReference type="NCBI Taxonomy" id="425306"/>
    <lineage>
        <taxon>Bacteria</taxon>
        <taxon>Pseudomonadati</taxon>
        <taxon>Pseudomonadota</taxon>
        <taxon>Alphaproteobacteria</taxon>
        <taxon>Hyphomicrobiales</taxon>
        <taxon>Phyllobacteriaceae</taxon>
        <taxon>Mesorhizobium</taxon>
    </lineage>
</organism>
<dbReference type="OrthoDB" id="9771666at2"/>
<dbReference type="GO" id="GO:0016787">
    <property type="term" value="F:hydrolase activity"/>
    <property type="evidence" value="ECO:0007669"/>
    <property type="project" value="UniProtKB-KW"/>
</dbReference>
<keyword evidence="4" id="KW-1185">Reference proteome</keyword>
<evidence type="ECO:0000313" key="3">
    <source>
        <dbReference type="EMBL" id="RRH91814.1"/>
    </source>
</evidence>
<dbReference type="AlphaFoldDB" id="A0A3P3EZL5"/>
<protein>
    <submittedName>
        <fullName evidence="3">Alpha/beta hydrolase</fullName>
    </submittedName>
</protein>
<dbReference type="Pfam" id="PF20434">
    <property type="entry name" value="BD-FAE"/>
    <property type="match status" value="1"/>
</dbReference>
<name>A0A3P3EZL5_9HYPH</name>
<dbReference type="SUPFAM" id="SSF53474">
    <property type="entry name" value="alpha/beta-Hydrolases"/>
    <property type="match status" value="1"/>
</dbReference>
<dbReference type="PANTHER" id="PTHR48081:SF33">
    <property type="entry name" value="KYNURENINE FORMAMIDASE"/>
    <property type="match status" value="1"/>
</dbReference>
<evidence type="ECO:0000256" key="1">
    <source>
        <dbReference type="ARBA" id="ARBA00022801"/>
    </source>
</evidence>
<accession>A0A3P3EZL5</accession>
<reference evidence="3 4" key="1">
    <citation type="submission" date="2018-11" db="EMBL/GenBank/DDBJ databases">
        <title>the genome of Mesorhizobium tamadayense DSM 28320.</title>
        <authorList>
            <person name="Gao J."/>
        </authorList>
    </citation>
    <scope>NUCLEOTIDE SEQUENCE [LARGE SCALE GENOMIC DNA]</scope>
    <source>
        <strain evidence="3 4">DSM 28320</strain>
    </source>
</reference>
<sequence length="277" mass="30286">MTGDLPDRESGYVFRDRYPERTEVYHRFDEASAAARATLRCVCDLPYGAHPREVFDLFSAGQGAPLVVFVHGGYWQSLDKTRYSFVAAALVRSGFSVALPNYPLSPDATMERIVESIGGCLPAILSALRAPPPFWIASGHSAGGHLAATLAMTTRLESTQLAACVPISGVFDVEPLVETSLNVALRLDRLRAAKLSPIHQAPPPCMLAAIVGADETPAFLGQSRGFVEHWRRSGQNTRLVSMPARNHYTILCDMLEERSEIAQEVTRTAEAFRQRGS</sequence>
<gene>
    <name evidence="3" type="ORF">EH240_31840</name>
</gene>
<dbReference type="EMBL" id="RQXT01000062">
    <property type="protein sequence ID" value="RRH91814.1"/>
    <property type="molecule type" value="Genomic_DNA"/>
</dbReference>